<comment type="caution">
    <text evidence="1">The sequence shown here is derived from an EMBL/GenBank/DDBJ whole genome shotgun (WGS) entry which is preliminary data.</text>
</comment>
<name>A0ABV2SJS4_9GAMM</name>
<gene>
    <name evidence="1" type="ORF">V5J35_002693</name>
</gene>
<keyword evidence="2" id="KW-1185">Reference proteome</keyword>
<proteinExistence type="predicted"/>
<protein>
    <submittedName>
        <fullName evidence="1">Uncharacterized protein</fullName>
    </submittedName>
</protein>
<evidence type="ECO:0000313" key="1">
    <source>
        <dbReference type="EMBL" id="MET4757501.1"/>
    </source>
</evidence>
<dbReference type="EMBL" id="JBEWTB010000002">
    <property type="protein sequence ID" value="MET4757501.1"/>
    <property type="molecule type" value="Genomic_DNA"/>
</dbReference>
<reference evidence="1 2" key="1">
    <citation type="submission" date="2024-06" db="EMBL/GenBank/DDBJ databases">
        <title>Genomic Encyclopedia of Type Strains, Phase V (KMG-V): Genome sequencing to study the core and pangenomes of soil and plant-associated prokaryotes.</title>
        <authorList>
            <person name="Whitman W."/>
        </authorList>
    </citation>
    <scope>NUCLEOTIDE SEQUENCE [LARGE SCALE GENOMIC DNA]</scope>
    <source>
        <strain evidence="1 2">NE40</strain>
    </source>
</reference>
<accession>A0ABV2SJS4</accession>
<evidence type="ECO:0000313" key="2">
    <source>
        <dbReference type="Proteomes" id="UP001549366"/>
    </source>
</evidence>
<dbReference type="RefSeq" id="WP_354007652.1">
    <property type="nucleotide sequence ID" value="NZ_JBEWTA010000001.1"/>
</dbReference>
<organism evidence="1 2">
    <name type="scientific">Endozoicomonas lisbonensis</name>
    <dbReference type="NCBI Taxonomy" id="3120522"/>
    <lineage>
        <taxon>Bacteria</taxon>
        <taxon>Pseudomonadati</taxon>
        <taxon>Pseudomonadota</taxon>
        <taxon>Gammaproteobacteria</taxon>
        <taxon>Oceanospirillales</taxon>
        <taxon>Endozoicomonadaceae</taxon>
        <taxon>Endozoicomonas</taxon>
    </lineage>
</organism>
<dbReference type="Proteomes" id="UP001549366">
    <property type="component" value="Unassembled WGS sequence"/>
</dbReference>
<sequence length="106" mass="12559">MNTAFIKTLEDVETLLPNTPGLEPGWESKDECYRWIEQTLSYFKYQSLSKKDKGLTRRYLMVASGYSRAQITRLIRQYIKRQRQTTTVYLQRFPHSIYQSGHQATC</sequence>